<proteinExistence type="predicted"/>
<organism evidence="1 2">
    <name type="scientific">Nicotiana tabacum</name>
    <name type="common">Common tobacco</name>
    <dbReference type="NCBI Taxonomy" id="4097"/>
    <lineage>
        <taxon>Eukaryota</taxon>
        <taxon>Viridiplantae</taxon>
        <taxon>Streptophyta</taxon>
        <taxon>Embryophyta</taxon>
        <taxon>Tracheophyta</taxon>
        <taxon>Spermatophyta</taxon>
        <taxon>Magnoliopsida</taxon>
        <taxon>eudicotyledons</taxon>
        <taxon>Gunneridae</taxon>
        <taxon>Pentapetalae</taxon>
        <taxon>asterids</taxon>
        <taxon>lamiids</taxon>
        <taxon>Solanales</taxon>
        <taxon>Solanaceae</taxon>
        <taxon>Nicotianoideae</taxon>
        <taxon>Nicotianeae</taxon>
        <taxon>Nicotiana</taxon>
    </lineage>
</organism>
<name>A0AC58SMS6_TOBAC</name>
<evidence type="ECO:0000313" key="2">
    <source>
        <dbReference type="RefSeq" id="XP_075086281.1"/>
    </source>
</evidence>
<keyword evidence="1" id="KW-1185">Reference proteome</keyword>
<sequence>MSNKEYFVEEKLKKTPAQISIKDILMSSDSDTDALLKVLIGATEMEKTEQNLGMQLPYGTKMDVREMIKYGYRPGIGLRQSSIPEDDIIDGIGKLFVNMIEGCCEGTDIKTRTIRDAEPGNQTAKNPRSAIMTFNETDECNSPNFQEYEENRSECGEVTNYPSWLENIVPVPKKDGNIRICIDYRDVNKASPKDDFPLPNIHILIDNCANHKLQSFVDCFTGYHQILMHEENAEKTTFTTPWGVYYYRVMLFGLKNTGATYMRDMMTLFHGMIHEEIEVYVDDVIKKPLKISELLDDLKKNFKHLRRYNLKLNRAKCTFGVPTGKLLGFIVSRKGIEMHPSKIKAIKELPPPKNKKDTTQKAIKGQALADYLIENPVDGDYEPLTTYFFDDEVLFAGADIVESYLGWIMFFDGAANFKGVGIGAVLISESRQHVQYSSRRECQRTSGHRGVQYIDTQSQRGMVHQEYEEPDGKPWYHDIKKFLATREYPNDATNGQKRALRRLANNFFLNGEVLYRRTPDLGFLRCVNVAETTIRTSIGATSYMLVYGTKGVIPVEVEIPSLRVIQEAKLDDAEWVRVKQEHSMLIDEKRIESRCHGQLYQNRIANAFNKRVKPRQFAPGQLVLNKIFPHQDEAKGKFAPNWNKHHNVELFLAANKPQCYGDSKPISEPRIQVQDDQ</sequence>
<dbReference type="RefSeq" id="XP_075086281.1">
    <property type="nucleotide sequence ID" value="XM_075230180.1"/>
</dbReference>
<reference evidence="1" key="1">
    <citation type="journal article" date="2014" name="Nat. Commun.">
        <title>The tobacco genome sequence and its comparison with those of tomato and potato.</title>
        <authorList>
            <person name="Sierro N."/>
            <person name="Battey J.N."/>
            <person name="Ouadi S."/>
            <person name="Bakaher N."/>
            <person name="Bovet L."/>
            <person name="Willig A."/>
            <person name="Goepfert S."/>
            <person name="Peitsch M.C."/>
            <person name="Ivanov N.V."/>
        </authorList>
    </citation>
    <scope>NUCLEOTIDE SEQUENCE [LARGE SCALE GENOMIC DNA]</scope>
</reference>
<dbReference type="Proteomes" id="UP000790787">
    <property type="component" value="Chromosome 14"/>
</dbReference>
<evidence type="ECO:0000313" key="1">
    <source>
        <dbReference type="Proteomes" id="UP000790787"/>
    </source>
</evidence>
<gene>
    <name evidence="2" type="primary">LOC142168992</name>
</gene>
<protein>
    <submittedName>
        <fullName evidence="2">Uncharacterized protein LOC142168992</fullName>
    </submittedName>
</protein>
<accession>A0AC58SMS6</accession>
<reference evidence="2" key="2">
    <citation type="submission" date="2025-08" db="UniProtKB">
        <authorList>
            <consortium name="RefSeq"/>
        </authorList>
    </citation>
    <scope>IDENTIFICATION</scope>
    <source>
        <tissue evidence="2">Leaf</tissue>
    </source>
</reference>